<keyword evidence="2" id="KW-1185">Reference proteome</keyword>
<evidence type="ECO:0000313" key="1">
    <source>
        <dbReference type="EMBL" id="MCC5466175.1"/>
    </source>
</evidence>
<gene>
    <name evidence="1" type="ORF">LMF89_12500</name>
</gene>
<dbReference type="EMBL" id="JAJHJB010000015">
    <property type="protein sequence ID" value="MCC5466175.1"/>
    <property type="molecule type" value="Genomic_DNA"/>
</dbReference>
<organism evidence="1 2">
    <name type="scientific">Pelosinus baikalensis</name>
    <dbReference type="NCBI Taxonomy" id="2892015"/>
    <lineage>
        <taxon>Bacteria</taxon>
        <taxon>Bacillati</taxon>
        <taxon>Bacillota</taxon>
        <taxon>Negativicutes</taxon>
        <taxon>Selenomonadales</taxon>
        <taxon>Sporomusaceae</taxon>
        <taxon>Pelosinus</taxon>
    </lineage>
</organism>
<sequence length="145" mass="17032">MYSTITKIDEQTLQMVDATNDQCSETRTLLEMRQKELVQTEQAIEKLFELYEDGTISKQRFSDRMAIHSKNKQEAQRDIENYRHLLAVNADMVTLDTIQEQVSEFKEVWNNASTSSETNKAYRLLIDKIVYDREENGIVLEVLYK</sequence>
<protein>
    <submittedName>
        <fullName evidence="1">Uncharacterized protein</fullName>
    </submittedName>
</protein>
<reference evidence="1" key="1">
    <citation type="submission" date="2021-11" db="EMBL/GenBank/DDBJ databases">
        <title>Description of a new species Pelosinus isolated from the bottom sediments of Lake Baikal.</title>
        <authorList>
            <person name="Zakharyuk A."/>
        </authorList>
    </citation>
    <scope>NUCLEOTIDE SEQUENCE</scope>
    <source>
        <strain evidence="1">Bkl1</strain>
    </source>
</reference>
<accession>A0ABS8HSM0</accession>
<proteinExistence type="predicted"/>
<dbReference type="Proteomes" id="UP001165492">
    <property type="component" value="Unassembled WGS sequence"/>
</dbReference>
<name>A0ABS8HSM0_9FIRM</name>
<comment type="caution">
    <text evidence="1">The sequence shown here is derived from an EMBL/GenBank/DDBJ whole genome shotgun (WGS) entry which is preliminary data.</text>
</comment>
<evidence type="ECO:0000313" key="2">
    <source>
        <dbReference type="Proteomes" id="UP001165492"/>
    </source>
</evidence>